<feature type="transmembrane region" description="Helical" evidence="2">
    <location>
        <begin position="511"/>
        <end position="532"/>
    </location>
</feature>
<comment type="caution">
    <text evidence="4">The sequence shown here is derived from an EMBL/GenBank/DDBJ whole genome shotgun (WGS) entry which is preliminary data.</text>
</comment>
<keyword evidence="2" id="KW-0472">Membrane</keyword>
<dbReference type="Pfam" id="PF02893">
    <property type="entry name" value="GRAM"/>
    <property type="match status" value="1"/>
</dbReference>
<feature type="transmembrane region" description="Helical" evidence="2">
    <location>
        <begin position="476"/>
        <end position="499"/>
    </location>
</feature>
<dbReference type="InterPro" id="IPR004182">
    <property type="entry name" value="GRAM"/>
</dbReference>
<feature type="compositionally biased region" description="Low complexity" evidence="1">
    <location>
        <begin position="80"/>
        <end position="91"/>
    </location>
</feature>
<organism evidence="4 5">
    <name type="scientific">Adineta ricciae</name>
    <name type="common">Rotifer</name>
    <dbReference type="NCBI Taxonomy" id="249248"/>
    <lineage>
        <taxon>Eukaryota</taxon>
        <taxon>Metazoa</taxon>
        <taxon>Spiralia</taxon>
        <taxon>Gnathifera</taxon>
        <taxon>Rotifera</taxon>
        <taxon>Eurotatoria</taxon>
        <taxon>Bdelloidea</taxon>
        <taxon>Adinetida</taxon>
        <taxon>Adinetidae</taxon>
        <taxon>Adineta</taxon>
    </lineage>
</organism>
<gene>
    <name evidence="4" type="ORF">XAT740_LOCUS2993</name>
</gene>
<dbReference type="CDD" id="cd13220">
    <property type="entry name" value="PH-GRAM_GRAMDC"/>
    <property type="match status" value="1"/>
</dbReference>
<name>A0A813SRT3_ADIRI</name>
<feature type="region of interest" description="Disordered" evidence="1">
    <location>
        <begin position="271"/>
        <end position="372"/>
    </location>
</feature>
<protein>
    <recommendedName>
        <fullName evidence="3">GRAM domain-containing protein</fullName>
    </recommendedName>
</protein>
<sequence length="563" mass="64236">MANSQPSSMIISSNALDETNTNGSKSVVQKKDSLPLRSSNQAKLPGTNITIAHSSSSSIDSTGAKLTNSNDKTSSLPQISSLTTVSSTTTDSELESEQEERYTDDNNSLELNNLPKQIRRPAQQEAAAARRDSGQQKSEGNTSEQLSRRVKHFQKLFKSEIADDDMPELIDSYVCAYQGDILLQGKMYITDRYLCFHSRIISYVTKHVYRWEQIDNVTKERVAFIFPTAIGIQLKPTGKKIIYASFLQRDQAYDKIISICSRFNNETGSIADDDDNRLIPNGTLKSQNSNQNFSTKSKKSKRNHYETPDDSEHDNVLQMCLGQDRTNSLMKRRKQPLSSKTDDDKQQQTKKLFNSDKKKTNSIAESNLSSDFNADHANRMSRHSKNQPKQTDTFTSFRSVERFRAYRALFDYIETLETRDNPSLRSRQSSRNRDRTLSPSHRSLANLSPLESLSDRLITDEVSNINSDNNGFVQRYFRIILLSIISIIRLLIEYLLLLLKQFRIYPIKTSFILLLFVIILVIHSFYLIKLAYRIESRLQSLHHVWPLPSSSMESSIPSSNKFS</sequence>
<dbReference type="SMART" id="SM00568">
    <property type="entry name" value="GRAM"/>
    <property type="match status" value="1"/>
</dbReference>
<feature type="compositionally biased region" description="Basic and acidic residues" evidence="1">
    <location>
        <begin position="340"/>
        <end position="359"/>
    </location>
</feature>
<dbReference type="GO" id="GO:0005886">
    <property type="term" value="C:plasma membrane"/>
    <property type="evidence" value="ECO:0007669"/>
    <property type="project" value="TreeGrafter"/>
</dbReference>
<dbReference type="Proteomes" id="UP000663828">
    <property type="component" value="Unassembled WGS sequence"/>
</dbReference>
<feature type="compositionally biased region" description="Polar residues" evidence="1">
    <location>
        <begin position="361"/>
        <end position="372"/>
    </location>
</feature>
<proteinExistence type="predicted"/>
<feature type="compositionally biased region" description="Polar residues" evidence="1">
    <location>
        <begin position="1"/>
        <end position="27"/>
    </location>
</feature>
<accession>A0A813SRT3</accession>
<evidence type="ECO:0000259" key="3">
    <source>
        <dbReference type="SMART" id="SM00568"/>
    </source>
</evidence>
<dbReference type="GO" id="GO:0120015">
    <property type="term" value="F:sterol transfer activity"/>
    <property type="evidence" value="ECO:0007669"/>
    <property type="project" value="TreeGrafter"/>
</dbReference>
<feature type="compositionally biased region" description="Polar residues" evidence="1">
    <location>
        <begin position="283"/>
        <end position="295"/>
    </location>
</feature>
<evidence type="ECO:0000313" key="5">
    <source>
        <dbReference type="Proteomes" id="UP000663828"/>
    </source>
</evidence>
<feature type="compositionally biased region" description="Polar residues" evidence="1">
    <location>
        <begin position="105"/>
        <end position="115"/>
    </location>
</feature>
<dbReference type="EMBL" id="CAJNOR010000111">
    <property type="protein sequence ID" value="CAF0801361.1"/>
    <property type="molecule type" value="Genomic_DNA"/>
</dbReference>
<evidence type="ECO:0000313" key="4">
    <source>
        <dbReference type="EMBL" id="CAF0801361.1"/>
    </source>
</evidence>
<dbReference type="GO" id="GO:0005789">
    <property type="term" value="C:endoplasmic reticulum membrane"/>
    <property type="evidence" value="ECO:0007669"/>
    <property type="project" value="TreeGrafter"/>
</dbReference>
<dbReference type="GO" id="GO:0032366">
    <property type="term" value="P:intracellular sterol transport"/>
    <property type="evidence" value="ECO:0007669"/>
    <property type="project" value="TreeGrafter"/>
</dbReference>
<dbReference type="AlphaFoldDB" id="A0A813SRT3"/>
<dbReference type="GO" id="GO:0032934">
    <property type="term" value="F:sterol binding"/>
    <property type="evidence" value="ECO:0007669"/>
    <property type="project" value="TreeGrafter"/>
</dbReference>
<feature type="region of interest" description="Disordered" evidence="1">
    <location>
        <begin position="421"/>
        <end position="442"/>
    </location>
</feature>
<feature type="compositionally biased region" description="Polar residues" evidence="1">
    <location>
        <begin position="36"/>
        <end position="79"/>
    </location>
</feature>
<keyword evidence="5" id="KW-1185">Reference proteome</keyword>
<dbReference type="Gene3D" id="2.30.29.30">
    <property type="entry name" value="Pleckstrin-homology domain (PH domain)/Phosphotyrosine-binding domain (PTB)"/>
    <property type="match status" value="1"/>
</dbReference>
<feature type="region of interest" description="Disordered" evidence="1">
    <location>
        <begin position="1"/>
        <end position="147"/>
    </location>
</feature>
<dbReference type="PANTHER" id="PTHR23319:SF4">
    <property type="entry name" value="GRAM DOMAIN CONTAINING 1B, ISOFORM E"/>
    <property type="match status" value="1"/>
</dbReference>
<dbReference type="PANTHER" id="PTHR23319">
    <property type="entry name" value="GRAM DOMAIN CONTAINING 1B, ISOFORM E"/>
    <property type="match status" value="1"/>
</dbReference>
<feature type="compositionally biased region" description="Polar residues" evidence="1">
    <location>
        <begin position="135"/>
        <end position="145"/>
    </location>
</feature>
<evidence type="ECO:0000256" key="2">
    <source>
        <dbReference type="SAM" id="Phobius"/>
    </source>
</evidence>
<feature type="domain" description="GRAM" evidence="3">
    <location>
        <begin position="151"/>
        <end position="221"/>
    </location>
</feature>
<reference evidence="4" key="1">
    <citation type="submission" date="2021-02" db="EMBL/GenBank/DDBJ databases">
        <authorList>
            <person name="Nowell W R."/>
        </authorList>
    </citation>
    <scope>NUCLEOTIDE SEQUENCE</scope>
</reference>
<dbReference type="InterPro" id="IPR011993">
    <property type="entry name" value="PH-like_dom_sf"/>
</dbReference>
<keyword evidence="2" id="KW-1133">Transmembrane helix</keyword>
<keyword evidence="2" id="KW-0812">Transmembrane</keyword>
<dbReference type="GO" id="GO:0140268">
    <property type="term" value="C:endoplasmic reticulum-plasma membrane contact site"/>
    <property type="evidence" value="ECO:0007669"/>
    <property type="project" value="TreeGrafter"/>
</dbReference>
<evidence type="ECO:0000256" key="1">
    <source>
        <dbReference type="SAM" id="MobiDB-lite"/>
    </source>
</evidence>
<dbReference type="InterPro" id="IPR051482">
    <property type="entry name" value="Cholesterol_transport"/>
</dbReference>